<evidence type="ECO:0000256" key="1">
    <source>
        <dbReference type="ARBA" id="ARBA00022723"/>
    </source>
</evidence>
<sequence length="1017" mass="113162">MMEDINRSTPKSIENTRDVQGVLQSETTPNVTSPRSPDLQIKPPDIEATSVPPIKKQKQYDQITESNESIPYRNPITYSYMRKKVVREYQGMSDLPLDYSPSCSHTSPDTGPLKKRIYHQPLGNTEDAVIKPIVAQQPTLPDIGIKKEIIEIAEFTPPSPRKDIKPKSEMILGSPSSSINSPSSTVNLHQVGSSSASPQRIGENPREHSTLLNYYTQQKMSPMDLRDGIPMTNSPQGSKQSQYLSPESSNTMNSQSNQPERSRLQDLDDAVQRASQELVKEFPSFSKDNQVKSSSGGAVQSQADSAEGAGSPTEGEDQESHGPSPRCLVCGDKSSGVHYGVLACEGCKGFFRRALQDIGDPSRKKCYYNKNCEITVQTRNRCQYCRLQKCLALGMSRSAAKLGRRSRKMREMISEAVRTIEDSQSAQAVHGLLSLKADSTNPGDFPSLLKAVGQQMGGSEMGSLNDRLGQGDMNYDEIVTTKALARAAAKPGSLNNLPGVTGIPPHIAAQTPPQVLQMLYHMQEQQRQQMKQLQNSNQESHPHMDIPQGYTPRAQGSFQQSHKEEYPQNMRNSFAQISSIQTKMDTGGMVGVRTMPHTSKHLDNLAQVYPHSPPAHSRTPTPASEQHVPSPNNLGNRMDDNFHVRNPVKKRPYPPQSPNSPGSPMSMNIDDHDVRNSNVIHPRLNNENQTGSADCSDNIGSLFDVSSSRASNLSSSSSIETDFVNQMSEEEKNIHQMLTEKITNAFTEVFPYTFDKVSAMREALKKRQMGTSPIDAMINKVVCDAISENDDGNKIMIPTAAGMPLTMPDPQMGEKMWKGFQVRLNDVIKQVVSFAKKVPGFVELHTEDQINLIKGGCFEVACVVHAAFIDEESNSMYILGNNMVVTRQQLKAGFILGEKFIELMFNFSIRLNSFRLTNAEMSLFSALMIISPDRQCLRQRQMILKAQERLLQTLQLNIQRNHPNDYGIFPRLLMMMSNIRELNVEHKQILQSIMEKGGEVPIAADELHSELMDLNQQ</sequence>
<keyword evidence="8" id="KW-0539">Nucleus</keyword>
<dbReference type="PROSITE" id="PS51030">
    <property type="entry name" value="NUCLEAR_REC_DBD_2"/>
    <property type="match status" value="1"/>
</dbReference>
<feature type="region of interest" description="Disordered" evidence="9">
    <location>
        <begin position="223"/>
        <end position="268"/>
    </location>
</feature>
<evidence type="ECO:0000256" key="7">
    <source>
        <dbReference type="ARBA" id="ARBA00023170"/>
    </source>
</evidence>
<evidence type="ECO:0000256" key="3">
    <source>
        <dbReference type="ARBA" id="ARBA00022833"/>
    </source>
</evidence>
<dbReference type="PANTHER" id="PTHR24082:SF473">
    <property type="entry name" value="ECDYSONE-INDUCED PROTEIN 75B, ISOFORM B"/>
    <property type="match status" value="1"/>
</dbReference>
<proteinExistence type="predicted"/>
<dbReference type="GO" id="GO:0000122">
    <property type="term" value="P:negative regulation of transcription by RNA polymerase II"/>
    <property type="evidence" value="ECO:0007669"/>
    <property type="project" value="TreeGrafter"/>
</dbReference>
<feature type="region of interest" description="Disordered" evidence="9">
    <location>
        <begin position="527"/>
        <end position="565"/>
    </location>
</feature>
<feature type="compositionally biased region" description="Polar residues" evidence="9">
    <location>
        <begin position="618"/>
        <end position="635"/>
    </location>
</feature>
<dbReference type="InterPro" id="IPR000536">
    <property type="entry name" value="Nucl_hrmn_rcpt_lig-bd"/>
</dbReference>
<keyword evidence="7" id="KW-0675">Receptor</keyword>
<evidence type="ECO:0000256" key="2">
    <source>
        <dbReference type="ARBA" id="ARBA00022771"/>
    </source>
</evidence>
<dbReference type="InterPro" id="IPR013088">
    <property type="entry name" value="Znf_NHR/GATA"/>
</dbReference>
<keyword evidence="2" id="KW-0863">Zinc-finger</keyword>
<evidence type="ECO:0000256" key="9">
    <source>
        <dbReference type="SAM" id="MobiDB-lite"/>
    </source>
</evidence>
<dbReference type="CDD" id="cd06916">
    <property type="entry name" value="NR_DBD_like"/>
    <property type="match status" value="1"/>
</dbReference>
<keyword evidence="3" id="KW-0862">Zinc</keyword>
<evidence type="ECO:0000313" key="12">
    <source>
        <dbReference type="EMBL" id="CAH1795038.1"/>
    </source>
</evidence>
<feature type="domain" description="NR LBD" evidence="11">
    <location>
        <begin position="734"/>
        <end position="1012"/>
    </location>
</feature>
<dbReference type="PRINTS" id="PR00398">
    <property type="entry name" value="STRDHORMONER"/>
</dbReference>
<feature type="region of interest" description="Disordered" evidence="9">
    <location>
        <begin position="157"/>
        <end position="204"/>
    </location>
</feature>
<dbReference type="Pfam" id="PF00104">
    <property type="entry name" value="Hormone_recep"/>
    <property type="match status" value="1"/>
</dbReference>
<dbReference type="CDD" id="cd06929">
    <property type="entry name" value="NR_LBD_F1"/>
    <property type="match status" value="1"/>
</dbReference>
<dbReference type="GO" id="GO:0004879">
    <property type="term" value="F:nuclear receptor activity"/>
    <property type="evidence" value="ECO:0007669"/>
    <property type="project" value="TreeGrafter"/>
</dbReference>
<feature type="compositionally biased region" description="Polar residues" evidence="9">
    <location>
        <begin position="231"/>
        <end position="259"/>
    </location>
</feature>
<evidence type="ECO:0000256" key="6">
    <source>
        <dbReference type="ARBA" id="ARBA00023163"/>
    </source>
</evidence>
<feature type="region of interest" description="Disordered" evidence="9">
    <location>
        <begin position="1"/>
        <end position="63"/>
    </location>
</feature>
<accession>A0A8S4PU05</accession>
<feature type="region of interest" description="Disordered" evidence="9">
    <location>
        <begin position="607"/>
        <end position="673"/>
    </location>
</feature>
<dbReference type="Gene3D" id="3.30.50.10">
    <property type="entry name" value="Erythroid Transcription Factor GATA-1, subunit A"/>
    <property type="match status" value="1"/>
</dbReference>
<dbReference type="InterPro" id="IPR001723">
    <property type="entry name" value="Nuclear_hrmn_rcpt"/>
</dbReference>
<feature type="region of interest" description="Disordered" evidence="9">
    <location>
        <begin position="280"/>
        <end position="324"/>
    </location>
</feature>
<dbReference type="SMART" id="SM00430">
    <property type="entry name" value="HOLI"/>
    <property type="match status" value="1"/>
</dbReference>
<dbReference type="Pfam" id="PF00105">
    <property type="entry name" value="zf-C4"/>
    <property type="match status" value="1"/>
</dbReference>
<protein>
    <submittedName>
        <fullName evidence="12">Uncharacterized protein</fullName>
    </submittedName>
</protein>
<dbReference type="PANTHER" id="PTHR24082">
    <property type="entry name" value="NUCLEAR HORMONE RECEPTOR"/>
    <property type="match status" value="1"/>
</dbReference>
<keyword evidence="4" id="KW-0805">Transcription regulation</keyword>
<evidence type="ECO:0000259" key="10">
    <source>
        <dbReference type="PROSITE" id="PS51030"/>
    </source>
</evidence>
<feature type="compositionally biased region" description="Polar residues" evidence="9">
    <location>
        <begin position="185"/>
        <end position="198"/>
    </location>
</feature>
<evidence type="ECO:0000259" key="11">
    <source>
        <dbReference type="PROSITE" id="PS51843"/>
    </source>
</evidence>
<dbReference type="EMBL" id="CAIIXF020000009">
    <property type="protein sequence ID" value="CAH1795038.1"/>
    <property type="molecule type" value="Genomic_DNA"/>
</dbReference>
<name>A0A8S4PU05_OWEFU</name>
<dbReference type="SMART" id="SM00399">
    <property type="entry name" value="ZnF_C4"/>
    <property type="match status" value="1"/>
</dbReference>
<dbReference type="GO" id="GO:0008270">
    <property type="term" value="F:zinc ion binding"/>
    <property type="evidence" value="ECO:0007669"/>
    <property type="project" value="UniProtKB-KW"/>
</dbReference>
<keyword evidence="6" id="KW-0804">Transcription</keyword>
<dbReference type="Proteomes" id="UP000749559">
    <property type="component" value="Unassembled WGS sequence"/>
</dbReference>
<dbReference type="PROSITE" id="PS51843">
    <property type="entry name" value="NR_LBD"/>
    <property type="match status" value="1"/>
</dbReference>
<dbReference type="GO" id="GO:0030154">
    <property type="term" value="P:cell differentiation"/>
    <property type="evidence" value="ECO:0007669"/>
    <property type="project" value="TreeGrafter"/>
</dbReference>
<organism evidence="12 13">
    <name type="scientific">Owenia fusiformis</name>
    <name type="common">Polychaete worm</name>
    <dbReference type="NCBI Taxonomy" id="6347"/>
    <lineage>
        <taxon>Eukaryota</taxon>
        <taxon>Metazoa</taxon>
        <taxon>Spiralia</taxon>
        <taxon>Lophotrochozoa</taxon>
        <taxon>Annelida</taxon>
        <taxon>Polychaeta</taxon>
        <taxon>Sedentaria</taxon>
        <taxon>Canalipalpata</taxon>
        <taxon>Sabellida</taxon>
        <taxon>Oweniida</taxon>
        <taxon>Oweniidae</taxon>
        <taxon>Owenia</taxon>
    </lineage>
</organism>
<dbReference type="PRINTS" id="PR00047">
    <property type="entry name" value="STROIDFINGER"/>
</dbReference>
<dbReference type="Gene3D" id="1.10.565.10">
    <property type="entry name" value="Retinoid X Receptor"/>
    <property type="match status" value="1"/>
</dbReference>
<feature type="compositionally biased region" description="Low complexity" evidence="9">
    <location>
        <begin position="527"/>
        <end position="538"/>
    </location>
</feature>
<keyword evidence="1" id="KW-0479">Metal-binding</keyword>
<evidence type="ECO:0000313" key="13">
    <source>
        <dbReference type="Proteomes" id="UP000749559"/>
    </source>
</evidence>
<gene>
    <name evidence="12" type="ORF">OFUS_LOCUS19632</name>
</gene>
<evidence type="ECO:0000256" key="4">
    <source>
        <dbReference type="ARBA" id="ARBA00023015"/>
    </source>
</evidence>
<keyword evidence="5" id="KW-0238">DNA-binding</keyword>
<dbReference type="OrthoDB" id="5837785at2759"/>
<dbReference type="GO" id="GO:0009755">
    <property type="term" value="P:hormone-mediated signaling pathway"/>
    <property type="evidence" value="ECO:0007669"/>
    <property type="project" value="TreeGrafter"/>
</dbReference>
<dbReference type="GO" id="GO:0045944">
    <property type="term" value="P:positive regulation of transcription by RNA polymerase II"/>
    <property type="evidence" value="ECO:0007669"/>
    <property type="project" value="TreeGrafter"/>
</dbReference>
<dbReference type="InterPro" id="IPR001628">
    <property type="entry name" value="Znf_hrmn_rcpt"/>
</dbReference>
<dbReference type="SUPFAM" id="SSF48508">
    <property type="entry name" value="Nuclear receptor ligand-binding domain"/>
    <property type="match status" value="1"/>
</dbReference>
<comment type="caution">
    <text evidence="12">The sequence shown here is derived from an EMBL/GenBank/DDBJ whole genome shotgun (WGS) entry which is preliminary data.</text>
</comment>
<feature type="compositionally biased region" description="Polar residues" evidence="9">
    <location>
        <begin position="22"/>
        <end position="35"/>
    </location>
</feature>
<evidence type="ECO:0000256" key="5">
    <source>
        <dbReference type="ARBA" id="ARBA00023125"/>
    </source>
</evidence>
<keyword evidence="13" id="KW-1185">Reference proteome</keyword>
<dbReference type="SUPFAM" id="SSF57716">
    <property type="entry name" value="Glucocorticoid receptor-like (DNA-binding domain)"/>
    <property type="match status" value="1"/>
</dbReference>
<dbReference type="InterPro" id="IPR050234">
    <property type="entry name" value="Nuclear_hormone_rcpt_NR1"/>
</dbReference>
<feature type="domain" description="Nuclear receptor" evidence="10">
    <location>
        <begin position="324"/>
        <end position="402"/>
    </location>
</feature>
<dbReference type="InterPro" id="IPR035500">
    <property type="entry name" value="NHR-like_dom_sf"/>
</dbReference>
<evidence type="ECO:0000256" key="8">
    <source>
        <dbReference type="ARBA" id="ARBA00023242"/>
    </source>
</evidence>
<feature type="compositionally biased region" description="Low complexity" evidence="9">
    <location>
        <begin position="174"/>
        <end position="184"/>
    </location>
</feature>
<feature type="compositionally biased region" description="Polar residues" evidence="9">
    <location>
        <begin position="286"/>
        <end position="304"/>
    </location>
</feature>
<dbReference type="AlphaFoldDB" id="A0A8S4PU05"/>
<dbReference type="PROSITE" id="PS00031">
    <property type="entry name" value="NUCLEAR_REC_DBD_1"/>
    <property type="match status" value="1"/>
</dbReference>
<dbReference type="GO" id="GO:0000978">
    <property type="term" value="F:RNA polymerase II cis-regulatory region sequence-specific DNA binding"/>
    <property type="evidence" value="ECO:0007669"/>
    <property type="project" value="TreeGrafter"/>
</dbReference>
<reference evidence="12" key="1">
    <citation type="submission" date="2022-03" db="EMBL/GenBank/DDBJ databases">
        <authorList>
            <person name="Martin C."/>
        </authorList>
    </citation>
    <scope>NUCLEOTIDE SEQUENCE</scope>
</reference>